<evidence type="ECO:0000313" key="6">
    <source>
        <dbReference type="EMBL" id="QNM05860.1"/>
    </source>
</evidence>
<evidence type="ECO:0000259" key="5">
    <source>
        <dbReference type="PROSITE" id="PS50977"/>
    </source>
</evidence>
<dbReference type="PANTHER" id="PTHR30055">
    <property type="entry name" value="HTH-TYPE TRANSCRIPTIONAL REGULATOR RUTR"/>
    <property type="match status" value="1"/>
</dbReference>
<evidence type="ECO:0000256" key="3">
    <source>
        <dbReference type="ARBA" id="ARBA00023163"/>
    </source>
</evidence>
<feature type="DNA-binding region" description="H-T-H motif" evidence="4">
    <location>
        <begin position="32"/>
        <end position="51"/>
    </location>
</feature>
<dbReference type="GO" id="GO:0003700">
    <property type="term" value="F:DNA-binding transcription factor activity"/>
    <property type="evidence" value="ECO:0007669"/>
    <property type="project" value="TreeGrafter"/>
</dbReference>
<evidence type="ECO:0000313" key="7">
    <source>
        <dbReference type="Proteomes" id="UP000515823"/>
    </source>
</evidence>
<keyword evidence="7" id="KW-1185">Reference proteome</keyword>
<proteinExistence type="predicted"/>
<reference evidence="6 7" key="1">
    <citation type="submission" date="2020-08" db="EMBL/GenBank/DDBJ databases">
        <authorList>
            <person name="Liu C."/>
            <person name="Sun Q."/>
        </authorList>
    </citation>
    <scope>NUCLEOTIDE SEQUENCE [LARGE SCALE GENOMIC DNA]</scope>
    <source>
        <strain evidence="6 7">NSJ-38</strain>
    </source>
</reference>
<dbReference type="PANTHER" id="PTHR30055:SF234">
    <property type="entry name" value="HTH-TYPE TRANSCRIPTIONAL REGULATOR BETI"/>
    <property type="match status" value="1"/>
</dbReference>
<accession>A0A7G9G4X8</accession>
<dbReference type="Pfam" id="PF00440">
    <property type="entry name" value="TetR_N"/>
    <property type="match status" value="1"/>
</dbReference>
<gene>
    <name evidence="6" type="ORF">H9Q78_01415</name>
</gene>
<name>A0A7G9G4X8_9FIRM</name>
<keyword evidence="3" id="KW-0804">Transcription</keyword>
<dbReference type="GO" id="GO:0000976">
    <property type="term" value="F:transcription cis-regulatory region binding"/>
    <property type="evidence" value="ECO:0007669"/>
    <property type="project" value="TreeGrafter"/>
</dbReference>
<keyword evidence="1" id="KW-0805">Transcription regulation</keyword>
<dbReference type="PRINTS" id="PR00455">
    <property type="entry name" value="HTHTETR"/>
</dbReference>
<dbReference type="InterPro" id="IPR036271">
    <property type="entry name" value="Tet_transcr_reg_TetR-rel_C_sf"/>
</dbReference>
<dbReference type="EMBL" id="CP060634">
    <property type="protein sequence ID" value="QNM05860.1"/>
    <property type="molecule type" value="Genomic_DNA"/>
</dbReference>
<dbReference type="InterPro" id="IPR009057">
    <property type="entry name" value="Homeodomain-like_sf"/>
</dbReference>
<evidence type="ECO:0000256" key="1">
    <source>
        <dbReference type="ARBA" id="ARBA00023015"/>
    </source>
</evidence>
<sequence>MGLRSEQKEKRKEAIIWAAVDQFSSKGYSATKIEDIAKAAGMSSGLLFHYFDSKENLYEELIKMGLDGKSLPFEMDFSSPLAFFQNYTVKLFSLVKEKPQAAKLFVLTAQAQRGDGAPEKIRRLARNENTIEFSAELIRLGQMQGSIRKGDAMALSLAFWCSVQGIMEQLAVSEALPVPDSDWLLDILRGK</sequence>
<organism evidence="6 7">
    <name type="scientific">Qiania dongpingensis</name>
    <dbReference type="NCBI Taxonomy" id="2763669"/>
    <lineage>
        <taxon>Bacteria</taxon>
        <taxon>Bacillati</taxon>
        <taxon>Bacillota</taxon>
        <taxon>Clostridia</taxon>
        <taxon>Lachnospirales</taxon>
        <taxon>Lachnospiraceae</taxon>
        <taxon>Qiania</taxon>
    </lineage>
</organism>
<evidence type="ECO:0000256" key="2">
    <source>
        <dbReference type="ARBA" id="ARBA00023125"/>
    </source>
</evidence>
<dbReference type="PROSITE" id="PS50977">
    <property type="entry name" value="HTH_TETR_2"/>
    <property type="match status" value="1"/>
</dbReference>
<feature type="domain" description="HTH tetR-type" evidence="5">
    <location>
        <begin position="9"/>
        <end position="69"/>
    </location>
</feature>
<dbReference type="Gene3D" id="1.10.357.10">
    <property type="entry name" value="Tetracycline Repressor, domain 2"/>
    <property type="match status" value="1"/>
</dbReference>
<evidence type="ECO:0000256" key="4">
    <source>
        <dbReference type="PROSITE-ProRule" id="PRU00335"/>
    </source>
</evidence>
<dbReference type="Proteomes" id="UP000515823">
    <property type="component" value="Chromosome"/>
</dbReference>
<protein>
    <submittedName>
        <fullName evidence="6">TetR/AcrR family transcriptional regulator</fullName>
    </submittedName>
</protein>
<dbReference type="KEGG" id="qdo:H9Q78_01415"/>
<dbReference type="SUPFAM" id="SSF46689">
    <property type="entry name" value="Homeodomain-like"/>
    <property type="match status" value="1"/>
</dbReference>
<dbReference type="InterPro" id="IPR050109">
    <property type="entry name" value="HTH-type_TetR-like_transc_reg"/>
</dbReference>
<dbReference type="RefSeq" id="WP_249303165.1">
    <property type="nucleotide sequence ID" value="NZ_CP060634.1"/>
</dbReference>
<dbReference type="InterPro" id="IPR001647">
    <property type="entry name" value="HTH_TetR"/>
</dbReference>
<dbReference type="AlphaFoldDB" id="A0A7G9G4X8"/>
<dbReference type="SUPFAM" id="SSF48498">
    <property type="entry name" value="Tetracyclin repressor-like, C-terminal domain"/>
    <property type="match status" value="1"/>
</dbReference>
<keyword evidence="2 4" id="KW-0238">DNA-binding</keyword>